<name>A0ABU6JJS5_9BURK</name>
<gene>
    <name evidence="2" type="ORF">RY831_33040</name>
</gene>
<dbReference type="Pfam" id="PF14206">
    <property type="entry name" value="Cys_rich_CPCC"/>
    <property type="match status" value="1"/>
</dbReference>
<organism evidence="2 3">
    <name type="scientific">Noviherbaspirillum album</name>
    <dbReference type="NCBI Taxonomy" id="3080276"/>
    <lineage>
        <taxon>Bacteria</taxon>
        <taxon>Pseudomonadati</taxon>
        <taxon>Pseudomonadota</taxon>
        <taxon>Betaproteobacteria</taxon>
        <taxon>Burkholderiales</taxon>
        <taxon>Oxalobacteraceae</taxon>
        <taxon>Noviherbaspirillum</taxon>
    </lineage>
</organism>
<evidence type="ECO:0000313" key="2">
    <source>
        <dbReference type="EMBL" id="MEC4723926.1"/>
    </source>
</evidence>
<dbReference type="Proteomes" id="UP001352263">
    <property type="component" value="Unassembled WGS sequence"/>
</dbReference>
<reference evidence="2 3" key="1">
    <citation type="submission" date="2023-10" db="EMBL/GenBank/DDBJ databases">
        <title>Noviherbaspirillum sp. CPCC 100848 genome assembly.</title>
        <authorList>
            <person name="Li X.Y."/>
            <person name="Fang X.M."/>
        </authorList>
    </citation>
    <scope>NUCLEOTIDE SEQUENCE [LARGE SCALE GENOMIC DNA]</scope>
    <source>
        <strain evidence="2 3">CPCC 100848</strain>
    </source>
</reference>
<evidence type="ECO:0000313" key="3">
    <source>
        <dbReference type="Proteomes" id="UP001352263"/>
    </source>
</evidence>
<protein>
    <submittedName>
        <fullName evidence="2">CPCC family cysteine-rich protein</fullName>
    </submittedName>
</protein>
<comment type="caution">
    <text evidence="2">The sequence shown here is derived from an EMBL/GenBank/DDBJ whole genome shotgun (WGS) entry which is preliminary data.</text>
</comment>
<dbReference type="InterPro" id="IPR025983">
    <property type="entry name" value="Cys_rich_CPCC"/>
</dbReference>
<feature type="domain" description="Cysteine-rich CPCC" evidence="1">
    <location>
        <begin position="9"/>
        <end position="61"/>
    </location>
</feature>
<keyword evidence="3" id="KW-1185">Reference proteome</keyword>
<sequence>MNQLNQEFYPCPCCGNKTIGALGSYEICEICGWEDDPVQSSDPTFEGGANQENLITAQKIWLEKSHIPESGLSKNKIK</sequence>
<dbReference type="RefSeq" id="WP_326510514.1">
    <property type="nucleotide sequence ID" value="NZ_JAWIIV010000135.1"/>
</dbReference>
<proteinExistence type="predicted"/>
<evidence type="ECO:0000259" key="1">
    <source>
        <dbReference type="Pfam" id="PF14206"/>
    </source>
</evidence>
<accession>A0ABU6JJS5</accession>
<dbReference type="EMBL" id="JAWIIV010000135">
    <property type="protein sequence ID" value="MEC4723926.1"/>
    <property type="molecule type" value="Genomic_DNA"/>
</dbReference>